<dbReference type="SMART" id="SM00475">
    <property type="entry name" value="53EXOc"/>
    <property type="match status" value="1"/>
</dbReference>
<dbReference type="SMART" id="SM00279">
    <property type="entry name" value="HhH2"/>
    <property type="match status" value="1"/>
</dbReference>
<dbReference type="InterPro" id="IPR008918">
    <property type="entry name" value="HhH2"/>
</dbReference>
<dbReference type="InterPro" id="IPR018320">
    <property type="entry name" value="DNA_polymerase_1"/>
</dbReference>
<dbReference type="InterPro" id="IPR020045">
    <property type="entry name" value="DNA_polI_H3TH"/>
</dbReference>
<name>A0ABV3UR29_9GAMM</name>
<dbReference type="InterPro" id="IPR001098">
    <property type="entry name" value="DNA-dir_DNA_pol_A_palm_dom"/>
</dbReference>
<dbReference type="Pfam" id="PF00476">
    <property type="entry name" value="DNA_pol_A"/>
    <property type="match status" value="1"/>
</dbReference>
<comment type="similarity">
    <text evidence="1 17">Belongs to the DNA polymerase type-A family.</text>
</comment>
<dbReference type="SUPFAM" id="SSF88723">
    <property type="entry name" value="PIN domain-like"/>
    <property type="match status" value="1"/>
</dbReference>
<keyword evidence="10 17" id="KW-0378">Hydrolase</keyword>
<evidence type="ECO:0000256" key="11">
    <source>
        <dbReference type="ARBA" id="ARBA00022839"/>
    </source>
</evidence>
<dbReference type="SMART" id="SM00482">
    <property type="entry name" value="POLAc"/>
    <property type="match status" value="1"/>
</dbReference>
<dbReference type="Gene3D" id="3.40.50.1010">
    <property type="entry name" value="5'-nuclease"/>
    <property type="match status" value="1"/>
</dbReference>
<evidence type="ECO:0000256" key="1">
    <source>
        <dbReference type="ARBA" id="ARBA00007705"/>
    </source>
</evidence>
<dbReference type="RefSeq" id="WP_368454552.1">
    <property type="nucleotide sequence ID" value="NZ_JBFQXQ010000007.1"/>
</dbReference>
<keyword evidence="5 17" id="KW-0808">Transferase</keyword>
<proteinExistence type="inferred from homology"/>
<sequence>MAQIAENPLILVDGSSYLYRAYHAFPPLTNSAGEPTGAMYGVLNMLRSLLLQYQPSHVAVVFDAKGKTFRDELFAEYKSHRPPMPDDLRAQIEPLHKMVKAMGLPLLVTPGVEADDVIGTLALEAEKAGHAVLISTGDKDMAQLVTPNVTLINTMNNTILGPQEVCDKYGIPPELIIDFLALMGDASDNIPGVPGVGEKTAQGLLQGLGGLDVLYANLDSIATLSFRGAKTMAAKLEQNKEMAYLSYKLATIKTDVELDITCADLQVSPLDVDTLQQLFKQYEFKRWLADVEAGVWLEGKKGAGVKATSAAKSSASAVAETGKAPAEATLSQEGYVTILDEDTFTEWLGKLKKAEVFAFDTETDGLDTLTANLIGLSFAIAPGEAAYLPVAHDYLDAPTQLDRAHVLATLKPLLEDEKALKVGQNLKFDMSLLARYDITLRGIAFDTMLESYVLDSVGGRHDMDSLSDRYLGHKTVTFEEIAGKGKKQLTFNQIALEQAAPYAAEDADVTLQLHLAMWPQLKESAELLTVFNQIEMPLLPVLSHIERTGVLIDQSILATHSIELTKRLAELEIQAHELAEEPFNLASTKQLQAILYEKQKLPILKKTPGGAPSTNEEVLAELALDYPLPKVILEYRGLAKLKTTYTDKLPLMINPVSGRVHTSYHQAVTATGRLSSSDPNLQNIPVRNDEGRRIRQAFIAPEGYRIVAADYSQIELRIMAHLSQDEGLLKAFAAGEDIHRATAAEVFGLPLDKVTNEQRRSAKAINFGLIYGMSAFGLARQLGIPRGEAQRYMDLYFERYPGVLEYMERTRQQAASQGYVSTLDGRRLYLPDVSSSNGMRRKAAERAAINAPMQGTAADIIKRAMIEVDAWLQAQEKPLVRMIMQVHDELVFEVHESVLEESNQRIRELMENSMALAVPLKVDVGVGANWDEAH</sequence>
<dbReference type="EC" id="2.7.7.7" evidence="3 16"/>
<dbReference type="NCBIfam" id="NF004397">
    <property type="entry name" value="PRK05755.1"/>
    <property type="match status" value="1"/>
</dbReference>
<evidence type="ECO:0000256" key="10">
    <source>
        <dbReference type="ARBA" id="ARBA00022801"/>
    </source>
</evidence>
<evidence type="ECO:0000256" key="17">
    <source>
        <dbReference type="RuleBase" id="RU004460"/>
    </source>
</evidence>
<dbReference type="CDD" id="cd08637">
    <property type="entry name" value="DNA_pol_A_pol_I_C"/>
    <property type="match status" value="1"/>
</dbReference>
<dbReference type="NCBIfam" id="TIGR00593">
    <property type="entry name" value="pola"/>
    <property type="match status" value="1"/>
</dbReference>
<dbReference type="Pfam" id="PF01367">
    <property type="entry name" value="5_3_exonuc"/>
    <property type="match status" value="1"/>
</dbReference>
<evidence type="ECO:0000256" key="8">
    <source>
        <dbReference type="ARBA" id="ARBA00022722"/>
    </source>
</evidence>
<keyword evidence="8" id="KW-0540">Nuclease</keyword>
<keyword evidence="7 17" id="KW-0235">DNA replication</keyword>
<dbReference type="Proteomes" id="UP001558101">
    <property type="component" value="Unassembled WGS sequence"/>
</dbReference>
<dbReference type="InterPro" id="IPR036397">
    <property type="entry name" value="RNaseH_sf"/>
</dbReference>
<evidence type="ECO:0000256" key="2">
    <source>
        <dbReference type="ARBA" id="ARBA00011541"/>
    </source>
</evidence>
<dbReference type="Pfam" id="PF01612">
    <property type="entry name" value="DNA_pol_A_exo1"/>
    <property type="match status" value="1"/>
</dbReference>
<dbReference type="SUPFAM" id="SSF53098">
    <property type="entry name" value="Ribonuclease H-like"/>
    <property type="match status" value="1"/>
</dbReference>
<keyword evidence="6 17" id="KW-0548">Nucleotidyltransferase</keyword>
<dbReference type="CDD" id="cd06139">
    <property type="entry name" value="DNA_polA_I_Ecoli_like_exo"/>
    <property type="match status" value="1"/>
</dbReference>
<dbReference type="Gene3D" id="3.30.420.10">
    <property type="entry name" value="Ribonuclease H-like superfamily/Ribonuclease H"/>
    <property type="match status" value="1"/>
</dbReference>
<accession>A0ABV3UR29</accession>
<dbReference type="InterPro" id="IPR043502">
    <property type="entry name" value="DNA/RNA_pol_sf"/>
</dbReference>
<dbReference type="SMART" id="SM00474">
    <property type="entry name" value="35EXOc"/>
    <property type="match status" value="1"/>
</dbReference>
<reference evidence="21 22" key="1">
    <citation type="submission" date="2024-07" db="EMBL/GenBank/DDBJ databases">
        <title>Genomes of novel Serratia strains from suburban soil.</title>
        <authorList>
            <person name="Markert E.X."/>
            <person name="Severe K."/>
            <person name="Severe L."/>
            <person name="Twing K.I."/>
            <person name="Ward L.M."/>
        </authorList>
    </citation>
    <scope>NUCLEOTIDE SEQUENCE [LARGE SCALE GENOMIC DNA]</scope>
    <source>
        <strain evidence="21 22">3C-UT</strain>
    </source>
</reference>
<feature type="domain" description="5'-3' exonuclease" evidence="19">
    <location>
        <begin position="7"/>
        <end position="268"/>
    </location>
</feature>
<dbReference type="InterPro" id="IPR002562">
    <property type="entry name" value="3'-5'_exonuclease_dom"/>
</dbReference>
<dbReference type="Gene3D" id="1.10.150.20">
    <property type="entry name" value="5' to 3' exonuclease, C-terminal subdomain"/>
    <property type="match status" value="2"/>
</dbReference>
<evidence type="ECO:0000256" key="4">
    <source>
        <dbReference type="ARBA" id="ARBA00020311"/>
    </source>
</evidence>
<comment type="catalytic activity">
    <reaction evidence="15 17">
        <text>DNA(n) + a 2'-deoxyribonucleoside 5'-triphosphate = DNA(n+1) + diphosphate</text>
        <dbReference type="Rhea" id="RHEA:22508"/>
        <dbReference type="Rhea" id="RHEA-COMP:17339"/>
        <dbReference type="Rhea" id="RHEA-COMP:17340"/>
        <dbReference type="ChEBI" id="CHEBI:33019"/>
        <dbReference type="ChEBI" id="CHEBI:61560"/>
        <dbReference type="ChEBI" id="CHEBI:173112"/>
        <dbReference type="EC" id="2.7.7.7"/>
    </reaction>
</comment>
<evidence type="ECO:0000313" key="22">
    <source>
        <dbReference type="Proteomes" id="UP001558101"/>
    </source>
</evidence>
<dbReference type="CDD" id="cd09859">
    <property type="entry name" value="PIN_53EXO"/>
    <property type="match status" value="1"/>
</dbReference>
<evidence type="ECO:0000256" key="13">
    <source>
        <dbReference type="ARBA" id="ARBA00023125"/>
    </source>
</evidence>
<dbReference type="InterPro" id="IPR002298">
    <property type="entry name" value="DNA_polymerase_A"/>
</dbReference>
<keyword evidence="14 17" id="KW-0234">DNA repair</keyword>
<feature type="domain" description="DNA-directed DNA polymerase family A palm" evidence="20">
    <location>
        <begin position="691"/>
        <end position="898"/>
    </location>
</feature>
<dbReference type="Gene3D" id="1.20.1060.10">
    <property type="entry name" value="Taq DNA Polymerase, Chain T, domain 4"/>
    <property type="match status" value="1"/>
</dbReference>
<dbReference type="PANTHER" id="PTHR10133:SF27">
    <property type="entry name" value="DNA POLYMERASE NU"/>
    <property type="match status" value="1"/>
</dbReference>
<evidence type="ECO:0000256" key="6">
    <source>
        <dbReference type="ARBA" id="ARBA00022695"/>
    </source>
</evidence>
<dbReference type="PROSITE" id="PS00447">
    <property type="entry name" value="DNA_POLYMERASE_A"/>
    <property type="match status" value="1"/>
</dbReference>
<dbReference type="PANTHER" id="PTHR10133">
    <property type="entry name" value="DNA POLYMERASE I"/>
    <property type="match status" value="1"/>
</dbReference>
<keyword evidence="9 17" id="KW-0227">DNA damage</keyword>
<evidence type="ECO:0000259" key="18">
    <source>
        <dbReference type="SMART" id="SM00474"/>
    </source>
</evidence>
<comment type="function">
    <text evidence="17">In addition to polymerase activity, this DNA polymerase exhibits 3'-5' and 5'-3' exonuclease activity.</text>
</comment>
<evidence type="ECO:0000256" key="9">
    <source>
        <dbReference type="ARBA" id="ARBA00022763"/>
    </source>
</evidence>
<gene>
    <name evidence="17 21" type="primary">polA</name>
    <name evidence="21" type="ORF">AB4M04_25295</name>
</gene>
<dbReference type="InterPro" id="IPR020046">
    <property type="entry name" value="5-3_exonucl_a-hlix_arch_N"/>
</dbReference>
<keyword evidence="22" id="KW-1185">Reference proteome</keyword>
<evidence type="ECO:0000256" key="7">
    <source>
        <dbReference type="ARBA" id="ARBA00022705"/>
    </source>
</evidence>
<evidence type="ECO:0000259" key="19">
    <source>
        <dbReference type="SMART" id="SM00475"/>
    </source>
</evidence>
<evidence type="ECO:0000256" key="5">
    <source>
        <dbReference type="ARBA" id="ARBA00022679"/>
    </source>
</evidence>
<protein>
    <recommendedName>
        <fullName evidence="4 16">DNA polymerase I</fullName>
        <ecNumber evidence="3 16">2.7.7.7</ecNumber>
    </recommendedName>
</protein>
<comment type="caution">
    <text evidence="21">The sequence shown here is derived from an EMBL/GenBank/DDBJ whole genome shotgun (WGS) entry which is preliminary data.</text>
</comment>
<dbReference type="GO" id="GO:0003887">
    <property type="term" value="F:DNA-directed DNA polymerase activity"/>
    <property type="evidence" value="ECO:0007669"/>
    <property type="project" value="UniProtKB-EC"/>
</dbReference>
<feature type="domain" description="3'-5' exonuclease" evidence="18">
    <location>
        <begin position="335"/>
        <end position="522"/>
    </location>
</feature>
<dbReference type="CDD" id="cd09898">
    <property type="entry name" value="H3TH_53EXO"/>
    <property type="match status" value="1"/>
</dbReference>
<keyword evidence="11 17" id="KW-0269">Exonuclease</keyword>
<organism evidence="21 22">
    <name type="scientific">Serratia quinivorans</name>
    <dbReference type="NCBI Taxonomy" id="137545"/>
    <lineage>
        <taxon>Bacteria</taxon>
        <taxon>Pseudomonadati</taxon>
        <taxon>Pseudomonadota</taxon>
        <taxon>Gammaproteobacteria</taxon>
        <taxon>Enterobacterales</taxon>
        <taxon>Yersiniaceae</taxon>
        <taxon>Serratia</taxon>
    </lineage>
</organism>
<dbReference type="EMBL" id="JBFQXQ010000007">
    <property type="protein sequence ID" value="MEX3175393.1"/>
    <property type="molecule type" value="Genomic_DNA"/>
</dbReference>
<dbReference type="Gene3D" id="3.30.70.370">
    <property type="match status" value="1"/>
</dbReference>
<comment type="subunit">
    <text evidence="2">Single-chain monomer with multiple functions.</text>
</comment>
<dbReference type="InterPro" id="IPR002421">
    <property type="entry name" value="5-3_exonuclease"/>
</dbReference>
<evidence type="ECO:0000256" key="12">
    <source>
        <dbReference type="ARBA" id="ARBA00022932"/>
    </source>
</evidence>
<evidence type="ECO:0000256" key="15">
    <source>
        <dbReference type="ARBA" id="ARBA00049244"/>
    </source>
</evidence>
<dbReference type="Pfam" id="PF02739">
    <property type="entry name" value="5_3_exonuc_N"/>
    <property type="match status" value="1"/>
</dbReference>
<dbReference type="InterPro" id="IPR012337">
    <property type="entry name" value="RNaseH-like_sf"/>
</dbReference>
<dbReference type="InterPro" id="IPR029060">
    <property type="entry name" value="PIN-like_dom_sf"/>
</dbReference>
<keyword evidence="13 17" id="KW-0238">DNA-binding</keyword>
<evidence type="ECO:0000259" key="20">
    <source>
        <dbReference type="SMART" id="SM00482"/>
    </source>
</evidence>
<evidence type="ECO:0000256" key="3">
    <source>
        <dbReference type="ARBA" id="ARBA00012417"/>
    </source>
</evidence>
<evidence type="ECO:0000313" key="21">
    <source>
        <dbReference type="EMBL" id="MEX3175393.1"/>
    </source>
</evidence>
<dbReference type="InterPro" id="IPR036279">
    <property type="entry name" value="5-3_exonuclease_C_sf"/>
</dbReference>
<keyword evidence="12 17" id="KW-0239">DNA-directed DNA polymerase</keyword>
<evidence type="ECO:0000256" key="14">
    <source>
        <dbReference type="ARBA" id="ARBA00023204"/>
    </source>
</evidence>
<dbReference type="SUPFAM" id="SSF47807">
    <property type="entry name" value="5' to 3' exonuclease, C-terminal subdomain"/>
    <property type="match status" value="1"/>
</dbReference>
<evidence type="ECO:0000256" key="16">
    <source>
        <dbReference type="NCBIfam" id="TIGR00593"/>
    </source>
</evidence>
<dbReference type="SUPFAM" id="SSF56672">
    <property type="entry name" value="DNA/RNA polymerases"/>
    <property type="match status" value="1"/>
</dbReference>
<dbReference type="InterPro" id="IPR019760">
    <property type="entry name" value="DNA-dir_DNA_pol_A_CS"/>
</dbReference>
<dbReference type="PRINTS" id="PR00868">
    <property type="entry name" value="DNAPOLI"/>
</dbReference>